<evidence type="ECO:0000313" key="2">
    <source>
        <dbReference type="Proteomes" id="UP001145114"/>
    </source>
</evidence>
<protein>
    <submittedName>
        <fullName evidence="1">DNA repair protein RAD16</fullName>
    </submittedName>
</protein>
<name>A0ACC1HGH3_9FUNG</name>
<comment type="caution">
    <text evidence="1">The sequence shown here is derived from an EMBL/GenBank/DDBJ whole genome shotgun (WGS) entry which is preliminary data.</text>
</comment>
<keyword evidence="2" id="KW-1185">Reference proteome</keyword>
<reference evidence="1" key="1">
    <citation type="submission" date="2022-06" db="EMBL/GenBank/DDBJ databases">
        <title>Phylogenomic reconstructions and comparative analyses of Kickxellomycotina fungi.</title>
        <authorList>
            <person name="Reynolds N.K."/>
            <person name="Stajich J.E."/>
            <person name="Barry K."/>
            <person name="Grigoriev I.V."/>
            <person name="Crous P."/>
            <person name="Smith M.E."/>
        </authorList>
    </citation>
    <scope>NUCLEOTIDE SEQUENCE</scope>
    <source>
        <strain evidence="1">RSA 2271</strain>
    </source>
</reference>
<organism evidence="1 2">
    <name type="scientific">Spiromyces aspiralis</name>
    <dbReference type="NCBI Taxonomy" id="68401"/>
    <lineage>
        <taxon>Eukaryota</taxon>
        <taxon>Fungi</taxon>
        <taxon>Fungi incertae sedis</taxon>
        <taxon>Zoopagomycota</taxon>
        <taxon>Kickxellomycotina</taxon>
        <taxon>Kickxellomycetes</taxon>
        <taxon>Kickxellales</taxon>
        <taxon>Kickxellaceae</taxon>
        <taxon>Spiromyces</taxon>
    </lineage>
</organism>
<gene>
    <name evidence="1" type="primary">rad16</name>
    <name evidence="1" type="ORF">EV182_000807</name>
</gene>
<dbReference type="Proteomes" id="UP001145114">
    <property type="component" value="Unassembled WGS sequence"/>
</dbReference>
<accession>A0ACC1HGH3</accession>
<proteinExistence type="predicted"/>
<feature type="non-terminal residue" evidence="1">
    <location>
        <position position="1"/>
    </location>
</feature>
<dbReference type="EMBL" id="JAMZIH010005209">
    <property type="protein sequence ID" value="KAJ1675673.1"/>
    <property type="molecule type" value="Genomic_DNA"/>
</dbReference>
<evidence type="ECO:0000313" key="1">
    <source>
        <dbReference type="EMBL" id="KAJ1675673.1"/>
    </source>
</evidence>
<sequence>IRPDSTEAFILRLYRESNEQGFTKALSDAPTAFTTGFAPLEKILKALKLRRVHLWPRFHTAVKDSLQPPKPSSSLDTSTAATTEVIELRQPLTPSMDKMQQAVLDCLKACLSELRQGTRLLDEDELKVENALFRAFDHIVRRQLAPHWHRVSRRTKQLVEDLSTLRRLLYQVIGLDCVTVYWLLEDLLVQSQPAGPAGRTPWQARGGWRRPYMNMGKEISGWMMTDSTNVLFSVRMMMYYSYHCRPHLLNMQLQAANLLFWQRAQLARSRIFQRRKLSASSTAAPSRLESLLPPDIEPVLEEQPKWGLIEKVLEEIQQKRQLSKAAGPTLIMTATASSRGQILTHLETLNNRVRLPALAGKDDRSFSPMLYALLVKYFMSKARAETTKTAAHPSSPAPASPAPSASDTQPSSGQEQGRDDERGDKRRRRVRGGSKAASSRGGHRVAASVLERDTAKIASTLDIASSSGRGADPGAIDAELLGSQSTNLNLVSPLSTLAKLDPDGENGNTPAQAQPEGTVADASEDDLDVDILEGNYGVLPPSDQVIVCQYTGQDDLQLLEAHHPSFIVLYEPDYEFVYRATHPDRTPVVYFMVYESSVEEQAYLSSIRKEKESFEKLIHEKSVMAIPHEAPQTKETDTPLSLLMRHIPEVSSRDARIARRLFPERISSRGPQIIVDVREFRSALPFTLHSKGFSLVPRTIEIGDYILCDDICVERKAIPDLISSLNHGRLYDQTKRMLQHYPIVILLIEFDPESSFSLQPLTGSELQSEISMSDLSSKLALLCIAFPKLRIVWSSGPTQTAEIFRDLKTGHSEPDIERAVGMGTVADTTDSGDAATTLGSRGSSRQLGDEYNMESLEVLQTLPGITNYKKVVKHVNSLAELFELSQERLVELLGSDKGKALYQFINENIKLTQ</sequence>